<dbReference type="EMBL" id="BMOS01000007">
    <property type="protein sequence ID" value="GGN54899.1"/>
    <property type="molecule type" value="Genomic_DNA"/>
</dbReference>
<dbReference type="AlphaFoldDB" id="A0A917XWC9"/>
<dbReference type="RefSeq" id="WP_188856524.1">
    <property type="nucleotide sequence ID" value="NZ_BMOS01000007.1"/>
</dbReference>
<evidence type="ECO:0000313" key="2">
    <source>
        <dbReference type="Proteomes" id="UP000624041"/>
    </source>
</evidence>
<dbReference type="InterPro" id="IPR005021">
    <property type="entry name" value="Terminase_largesu-like"/>
</dbReference>
<dbReference type="Proteomes" id="UP000624041">
    <property type="component" value="Unassembled WGS sequence"/>
</dbReference>
<keyword evidence="2" id="KW-1185">Reference proteome</keyword>
<proteinExistence type="predicted"/>
<comment type="caution">
    <text evidence="1">The sequence shown here is derived from an EMBL/GenBank/DDBJ whole genome shotgun (WGS) entry which is preliminary data.</text>
</comment>
<evidence type="ECO:0008006" key="3">
    <source>
        <dbReference type="Google" id="ProtNLM"/>
    </source>
</evidence>
<protein>
    <recommendedName>
        <fullName evidence="3">Terminase</fullName>
    </recommendedName>
</protein>
<reference evidence="1" key="1">
    <citation type="journal article" date="2014" name="Int. J. Syst. Evol. Microbiol.">
        <title>Complete genome sequence of Corynebacterium casei LMG S-19264T (=DSM 44701T), isolated from a smear-ripened cheese.</title>
        <authorList>
            <consortium name="US DOE Joint Genome Institute (JGI-PGF)"/>
            <person name="Walter F."/>
            <person name="Albersmeier A."/>
            <person name="Kalinowski J."/>
            <person name="Ruckert C."/>
        </authorList>
    </citation>
    <scope>NUCLEOTIDE SEQUENCE</scope>
    <source>
        <strain evidence="1">JCM 17251</strain>
    </source>
</reference>
<organism evidence="1 2">
    <name type="scientific">Oceanobacillus indicireducens</name>
    <dbReference type="NCBI Taxonomy" id="1004261"/>
    <lineage>
        <taxon>Bacteria</taxon>
        <taxon>Bacillati</taxon>
        <taxon>Bacillota</taxon>
        <taxon>Bacilli</taxon>
        <taxon>Bacillales</taxon>
        <taxon>Bacillaceae</taxon>
        <taxon>Oceanobacillus</taxon>
    </lineage>
</organism>
<gene>
    <name evidence="1" type="ORF">GCM10007971_13160</name>
</gene>
<dbReference type="InterPro" id="IPR027417">
    <property type="entry name" value="P-loop_NTPase"/>
</dbReference>
<reference evidence="1" key="2">
    <citation type="submission" date="2020-09" db="EMBL/GenBank/DDBJ databases">
        <authorList>
            <person name="Sun Q."/>
            <person name="Ohkuma M."/>
        </authorList>
    </citation>
    <scope>NUCLEOTIDE SEQUENCE</scope>
    <source>
        <strain evidence="1">JCM 17251</strain>
    </source>
</reference>
<evidence type="ECO:0000313" key="1">
    <source>
        <dbReference type="EMBL" id="GGN54899.1"/>
    </source>
</evidence>
<name>A0A917XWC9_9BACI</name>
<dbReference type="PANTHER" id="PTHR41287">
    <property type="match status" value="1"/>
</dbReference>
<accession>A0A917XWC9</accession>
<dbReference type="SUPFAM" id="SSF52540">
    <property type="entry name" value="P-loop containing nucleoside triphosphate hydrolases"/>
    <property type="match status" value="1"/>
</dbReference>
<dbReference type="Gene3D" id="3.40.50.300">
    <property type="entry name" value="P-loop containing nucleotide triphosphate hydrolases"/>
    <property type="match status" value="1"/>
</dbReference>
<dbReference type="PANTHER" id="PTHR41287:SF1">
    <property type="entry name" value="PROTEIN YMFN"/>
    <property type="match status" value="1"/>
</dbReference>
<sequence>MAVEVRIGEQTPTKSLILPYDDSLGDEAIELYEKSGRKAFDWQKFIVDAIMARNKNGLWVHMNFGYAVPRQNGKNEIVAIRELHGLKNGERILHTAHRTNTSKAAFERLVTILEASGYENQVDFTSIKARGNESIELIGGGRIDFRTRTSTGGLGESFDLLVVDEAQEYTDDQRSALMYTIAASPNPQTIFTGTPPTPISSGTVFTRLRDNALQGSTEDTGWAEWSVDKQSDVRDKDLWYQANPSLGLRVSERNIQAEVGDDDIDFNIQRLGLWIQYNQKSAISENEWKELHTDTLPWLTGKIFAGIKYGYDGTNVALSIAVKTVDDKVFVETIDCKSLRSGNGWIIHFLRNADVQQVVIDGANGQNILAEAMKQAGLKAPVLPTVKEIILANAMFEQALFQQTIQHKSQPSLFQVVTNCDKRNIGTSGGFGYRSQIEENDIALMESMILAHWACAEAKPPKKQKIRY</sequence>